<comment type="caution">
    <text evidence="2">The sequence shown here is derived from an EMBL/GenBank/DDBJ whole genome shotgun (WGS) entry which is preliminary data.</text>
</comment>
<dbReference type="Proteomes" id="UP001298593">
    <property type="component" value="Unassembled WGS sequence"/>
</dbReference>
<dbReference type="EMBL" id="JAYJJU010000008">
    <property type="protein sequence ID" value="MEB3032066.1"/>
    <property type="molecule type" value="Genomic_DNA"/>
</dbReference>
<dbReference type="InterPro" id="IPR028116">
    <property type="entry name" value="Cis-CaaD-like"/>
</dbReference>
<name>A0ABU5XYH9_9MYCO</name>
<reference evidence="2 3" key="1">
    <citation type="submission" date="2023-12" db="EMBL/GenBank/DDBJ databases">
        <title>Description of new species of Mycobacterium terrae complex isolated from sewage at the Sao Paulo Zoological Park Foundation in Brazil.</title>
        <authorList>
            <person name="Romagnoli C.L."/>
            <person name="Conceicao E.C."/>
            <person name="Machado E."/>
            <person name="Barreto L.B.P.F."/>
            <person name="Sharma A."/>
            <person name="Silva N.M."/>
            <person name="Marques L.E."/>
            <person name="Juliana M.A."/>
            <person name="Lourenco M.C.S."/>
            <person name="Digiampietri L.A."/>
            <person name="Suffys P.N."/>
            <person name="Viana-Niero C."/>
        </authorList>
    </citation>
    <scope>NUCLEOTIDE SEQUENCE [LARGE SCALE GENOMIC DNA]</scope>
    <source>
        <strain evidence="2 3">MYC340</strain>
    </source>
</reference>
<dbReference type="Gene3D" id="3.30.429.10">
    <property type="entry name" value="Macrophage Migration Inhibitory Factor"/>
    <property type="match status" value="1"/>
</dbReference>
<organism evidence="2 3">
    <name type="scientific">[Mycobacterium] nativiensis</name>
    <dbReference type="NCBI Taxonomy" id="2855503"/>
    <lineage>
        <taxon>Bacteria</taxon>
        <taxon>Bacillati</taxon>
        <taxon>Actinomycetota</taxon>
        <taxon>Actinomycetes</taxon>
        <taxon>Mycobacteriales</taxon>
        <taxon>Mycobacteriaceae</taxon>
        <taxon>Mycolicibacter</taxon>
    </lineage>
</organism>
<accession>A0ABU5XYH9</accession>
<gene>
    <name evidence="2" type="ORF">KV113_10920</name>
</gene>
<proteinExistence type="predicted"/>
<sequence length="141" mass="16101">MPLWTIHHTPGTFSVEDKRALASDITDHYERVGLPRFYVVVVFRESVPDDFYVGGEPAPVGVRIAVDHIARRGADRQSRQRIVGWINKMLAPHLERIPGLHWELHIDETSEELWVINGVVPPPEGSEEEKRWAKDNAVTAY</sequence>
<keyword evidence="3" id="KW-1185">Reference proteome</keyword>
<evidence type="ECO:0000313" key="3">
    <source>
        <dbReference type="Proteomes" id="UP001298593"/>
    </source>
</evidence>
<dbReference type="InterPro" id="IPR014347">
    <property type="entry name" value="Tautomerase/MIF_sf"/>
</dbReference>
<feature type="domain" description="Tautomerase cis-CaaD-like" evidence="1">
    <location>
        <begin position="1"/>
        <end position="136"/>
    </location>
</feature>
<evidence type="ECO:0000259" key="1">
    <source>
        <dbReference type="Pfam" id="PF14832"/>
    </source>
</evidence>
<protein>
    <submittedName>
        <fullName evidence="2">Tautomerase family protein</fullName>
    </submittedName>
</protein>
<dbReference type="SUPFAM" id="SSF55331">
    <property type="entry name" value="Tautomerase/MIF"/>
    <property type="match status" value="1"/>
</dbReference>
<dbReference type="Pfam" id="PF14832">
    <property type="entry name" value="Tautomerase_3"/>
    <property type="match status" value="1"/>
</dbReference>
<evidence type="ECO:0000313" key="2">
    <source>
        <dbReference type="EMBL" id="MEB3032066.1"/>
    </source>
</evidence>
<dbReference type="RefSeq" id="WP_224975245.1">
    <property type="nucleotide sequence ID" value="NZ_JAYJJU010000008.1"/>
</dbReference>